<dbReference type="EMBL" id="JARQWQ010000021">
    <property type="protein sequence ID" value="KAK2564822.1"/>
    <property type="molecule type" value="Genomic_DNA"/>
</dbReference>
<reference evidence="1" key="1">
    <citation type="journal article" date="2023" name="G3 (Bethesda)">
        <title>Whole genome assembly and annotation of the endangered Caribbean coral Acropora cervicornis.</title>
        <authorList>
            <person name="Selwyn J.D."/>
            <person name="Vollmer S.V."/>
        </authorList>
    </citation>
    <scope>NUCLEOTIDE SEQUENCE</scope>
    <source>
        <strain evidence="1">K2</strain>
    </source>
</reference>
<gene>
    <name evidence="1" type="ORF">P5673_011512</name>
</gene>
<organism evidence="1 2">
    <name type="scientific">Acropora cervicornis</name>
    <name type="common">Staghorn coral</name>
    <dbReference type="NCBI Taxonomy" id="6130"/>
    <lineage>
        <taxon>Eukaryota</taxon>
        <taxon>Metazoa</taxon>
        <taxon>Cnidaria</taxon>
        <taxon>Anthozoa</taxon>
        <taxon>Hexacorallia</taxon>
        <taxon>Scleractinia</taxon>
        <taxon>Astrocoeniina</taxon>
        <taxon>Acroporidae</taxon>
        <taxon>Acropora</taxon>
    </lineage>
</organism>
<accession>A0AAD9QP44</accession>
<evidence type="ECO:0000313" key="2">
    <source>
        <dbReference type="Proteomes" id="UP001249851"/>
    </source>
</evidence>
<reference evidence="1" key="2">
    <citation type="journal article" date="2023" name="Science">
        <title>Genomic signatures of disease resistance in endangered staghorn corals.</title>
        <authorList>
            <person name="Vollmer S.V."/>
            <person name="Selwyn J.D."/>
            <person name="Despard B.A."/>
            <person name="Roesel C.L."/>
        </authorList>
    </citation>
    <scope>NUCLEOTIDE SEQUENCE</scope>
    <source>
        <strain evidence="1">K2</strain>
    </source>
</reference>
<evidence type="ECO:0000313" key="1">
    <source>
        <dbReference type="EMBL" id="KAK2564822.1"/>
    </source>
</evidence>
<dbReference type="Proteomes" id="UP001249851">
    <property type="component" value="Unassembled WGS sequence"/>
</dbReference>
<dbReference type="AlphaFoldDB" id="A0AAD9QP44"/>
<comment type="caution">
    <text evidence="1">The sequence shown here is derived from an EMBL/GenBank/DDBJ whole genome shotgun (WGS) entry which is preliminary data.</text>
</comment>
<name>A0AAD9QP44_ACRCE</name>
<proteinExistence type="predicted"/>
<keyword evidence="2" id="KW-1185">Reference proteome</keyword>
<protein>
    <submittedName>
        <fullName evidence="1">Uncharacterized protein</fullName>
    </submittedName>
</protein>
<sequence length="114" mass="13245">MTIFSFMLAVAKFLSKHELFCKALKATETNVSVIVKTSPCQLRDSDRTRKKKEKNQTYKFHFAIFVKAWVRSRPDLRLAIPKTTLTFHQHGSTKRGVNKYHCKEMQGLSIQIVE</sequence>